<protein>
    <submittedName>
        <fullName evidence="1">Squamosa promoter-binding-like protein 12</fullName>
    </submittedName>
</protein>
<dbReference type="EMBL" id="CM045770">
    <property type="protein sequence ID" value="KAI7991671.1"/>
    <property type="molecule type" value="Genomic_DNA"/>
</dbReference>
<organism evidence="1 2">
    <name type="scientific">Camellia lanceoleosa</name>
    <dbReference type="NCBI Taxonomy" id="1840588"/>
    <lineage>
        <taxon>Eukaryota</taxon>
        <taxon>Viridiplantae</taxon>
        <taxon>Streptophyta</taxon>
        <taxon>Embryophyta</taxon>
        <taxon>Tracheophyta</taxon>
        <taxon>Spermatophyta</taxon>
        <taxon>Magnoliopsida</taxon>
        <taxon>eudicotyledons</taxon>
        <taxon>Gunneridae</taxon>
        <taxon>Pentapetalae</taxon>
        <taxon>asterids</taxon>
        <taxon>Ericales</taxon>
        <taxon>Theaceae</taxon>
        <taxon>Camellia</taxon>
    </lineage>
</organism>
<proteinExistence type="predicted"/>
<dbReference type="Proteomes" id="UP001060215">
    <property type="component" value="Chromosome 13"/>
</dbReference>
<gene>
    <name evidence="1" type="ORF">LOK49_LG12G03008</name>
</gene>
<reference evidence="1 2" key="1">
    <citation type="journal article" date="2022" name="Plant J.">
        <title>Chromosome-level genome of Camellia lanceoleosa provides a valuable resource for understanding genome evolution and self-incompatibility.</title>
        <authorList>
            <person name="Gong W."/>
            <person name="Xiao S."/>
            <person name="Wang L."/>
            <person name="Liao Z."/>
            <person name="Chang Y."/>
            <person name="Mo W."/>
            <person name="Hu G."/>
            <person name="Li W."/>
            <person name="Zhao G."/>
            <person name="Zhu H."/>
            <person name="Hu X."/>
            <person name="Ji K."/>
            <person name="Xiang X."/>
            <person name="Song Q."/>
            <person name="Yuan D."/>
            <person name="Jin S."/>
            <person name="Zhang L."/>
        </authorList>
    </citation>
    <scope>NUCLEOTIDE SEQUENCE [LARGE SCALE GENOMIC DNA]</scope>
    <source>
        <strain evidence="1">SQ_2022a</strain>
    </source>
</reference>
<comment type="caution">
    <text evidence="1">The sequence shown here is derived from an EMBL/GenBank/DDBJ whole genome shotgun (WGS) entry which is preliminary data.</text>
</comment>
<sequence length="239" mass="26033">MKDQDQDLLSHLLRNLTSTDGSINGRNISGLLPGFQDLQNAGMSLGTLEKVPDLISNGPKCTSMLDSISKKDVCIDIQDPLRPNGQCMAFEGTEKRTITDNTQGGLFQTPYAIPCPTRDNIPAKASVPDNGVGRMKLNDIDLNTVYDDSQDCSENLESYHAPVNLGIGSLYCTLWGHHDGQKSSPLQTSRNTGSTSTQSLSSSSREAQAQVWMLATLRLMRCIWAKEPHDSEGCRDGNS</sequence>
<evidence type="ECO:0000313" key="2">
    <source>
        <dbReference type="Proteomes" id="UP001060215"/>
    </source>
</evidence>
<keyword evidence="2" id="KW-1185">Reference proteome</keyword>
<name>A0ACC0FWB4_9ERIC</name>
<accession>A0ACC0FWB4</accession>
<evidence type="ECO:0000313" key="1">
    <source>
        <dbReference type="EMBL" id="KAI7991671.1"/>
    </source>
</evidence>